<evidence type="ECO:0000313" key="3">
    <source>
        <dbReference type="Proteomes" id="UP001390339"/>
    </source>
</evidence>
<evidence type="ECO:0008006" key="4">
    <source>
        <dbReference type="Google" id="ProtNLM"/>
    </source>
</evidence>
<keyword evidence="1" id="KW-0732">Signal</keyword>
<sequence>MQTTSTLGAIMAFIITTAKAAPALTTLTTSIATTADATRTICDDTPTDATPTGAVSVSGSLFFGFDSPSNDSGLSPLYSCDQCCVERTFNSTTDPEWDNTPYASAIDCVQLRDSIIHKRYVGGMETKITQHVKGDGFPVGVGFGTCHVTITQNQPTHSTFHFTLNPDFVHILDDAITRWGSDAGHRAGIKARGSFDCLVDDASYVEGLQWRIAGIW</sequence>
<protein>
    <recommendedName>
        <fullName evidence="4">Ecp2 effector protein domain-containing protein</fullName>
    </recommendedName>
</protein>
<organism evidence="2 3">
    <name type="scientific">Apiospora arundinis</name>
    <dbReference type="NCBI Taxonomy" id="335852"/>
    <lineage>
        <taxon>Eukaryota</taxon>
        <taxon>Fungi</taxon>
        <taxon>Dikarya</taxon>
        <taxon>Ascomycota</taxon>
        <taxon>Pezizomycotina</taxon>
        <taxon>Sordariomycetes</taxon>
        <taxon>Xylariomycetidae</taxon>
        <taxon>Amphisphaeriales</taxon>
        <taxon>Apiosporaceae</taxon>
        <taxon>Apiospora</taxon>
    </lineage>
</organism>
<evidence type="ECO:0000256" key="1">
    <source>
        <dbReference type="SAM" id="SignalP"/>
    </source>
</evidence>
<evidence type="ECO:0000313" key="2">
    <source>
        <dbReference type="EMBL" id="KAK8877324.1"/>
    </source>
</evidence>
<comment type="caution">
    <text evidence="2">The sequence shown here is derived from an EMBL/GenBank/DDBJ whole genome shotgun (WGS) entry which is preliminary data.</text>
</comment>
<feature type="chain" id="PRO_5046773401" description="Ecp2 effector protein domain-containing protein" evidence="1">
    <location>
        <begin position="21"/>
        <end position="216"/>
    </location>
</feature>
<proteinExistence type="predicted"/>
<feature type="signal peptide" evidence="1">
    <location>
        <begin position="1"/>
        <end position="20"/>
    </location>
</feature>
<name>A0ABR2JHM2_9PEZI</name>
<gene>
    <name evidence="2" type="ORF">PGQ11_002270</name>
</gene>
<reference evidence="2 3" key="1">
    <citation type="journal article" date="2024" name="IMA Fungus">
        <title>Apiospora arundinis, a panoply of carbohydrate-active enzymes and secondary metabolites.</title>
        <authorList>
            <person name="Sorensen T."/>
            <person name="Petersen C."/>
            <person name="Muurmann A.T."/>
            <person name="Christiansen J.V."/>
            <person name="Brundto M.L."/>
            <person name="Overgaard C.K."/>
            <person name="Boysen A.T."/>
            <person name="Wollenberg R.D."/>
            <person name="Larsen T.O."/>
            <person name="Sorensen J.L."/>
            <person name="Nielsen K.L."/>
            <person name="Sondergaard T.E."/>
        </authorList>
    </citation>
    <scope>NUCLEOTIDE SEQUENCE [LARGE SCALE GENOMIC DNA]</scope>
    <source>
        <strain evidence="2 3">AAU 773</strain>
    </source>
</reference>
<dbReference type="EMBL" id="JAPCWZ010000002">
    <property type="protein sequence ID" value="KAK8877324.1"/>
    <property type="molecule type" value="Genomic_DNA"/>
</dbReference>
<accession>A0ABR2JHM2</accession>
<keyword evidence="3" id="KW-1185">Reference proteome</keyword>
<dbReference type="Proteomes" id="UP001390339">
    <property type="component" value="Unassembled WGS sequence"/>
</dbReference>